<organism evidence="1 2">
    <name type="scientific">Dreissena polymorpha</name>
    <name type="common">Zebra mussel</name>
    <name type="synonym">Mytilus polymorpha</name>
    <dbReference type="NCBI Taxonomy" id="45954"/>
    <lineage>
        <taxon>Eukaryota</taxon>
        <taxon>Metazoa</taxon>
        <taxon>Spiralia</taxon>
        <taxon>Lophotrochozoa</taxon>
        <taxon>Mollusca</taxon>
        <taxon>Bivalvia</taxon>
        <taxon>Autobranchia</taxon>
        <taxon>Heteroconchia</taxon>
        <taxon>Euheterodonta</taxon>
        <taxon>Imparidentia</taxon>
        <taxon>Neoheterodontei</taxon>
        <taxon>Myida</taxon>
        <taxon>Dreissenoidea</taxon>
        <taxon>Dreissenidae</taxon>
        <taxon>Dreissena</taxon>
    </lineage>
</organism>
<accession>A0A9D4EUE7</accession>
<dbReference type="EMBL" id="JAIWYP010000008">
    <property type="protein sequence ID" value="KAH3787119.1"/>
    <property type="molecule type" value="Genomic_DNA"/>
</dbReference>
<reference evidence="1" key="2">
    <citation type="submission" date="2020-11" db="EMBL/GenBank/DDBJ databases">
        <authorList>
            <person name="McCartney M.A."/>
            <person name="Auch B."/>
            <person name="Kono T."/>
            <person name="Mallez S."/>
            <person name="Becker A."/>
            <person name="Gohl D.M."/>
            <person name="Silverstein K.A.T."/>
            <person name="Koren S."/>
            <person name="Bechman K.B."/>
            <person name="Herman A."/>
            <person name="Abrahante J.E."/>
            <person name="Garbe J."/>
        </authorList>
    </citation>
    <scope>NUCLEOTIDE SEQUENCE</scope>
    <source>
        <strain evidence="1">Duluth1</strain>
        <tissue evidence="1">Whole animal</tissue>
    </source>
</reference>
<proteinExistence type="predicted"/>
<dbReference type="AlphaFoldDB" id="A0A9D4EUE7"/>
<evidence type="ECO:0000313" key="2">
    <source>
        <dbReference type="Proteomes" id="UP000828390"/>
    </source>
</evidence>
<keyword evidence="2" id="KW-1185">Reference proteome</keyword>
<evidence type="ECO:0000313" key="1">
    <source>
        <dbReference type="EMBL" id="KAH3787119.1"/>
    </source>
</evidence>
<dbReference type="Proteomes" id="UP000828390">
    <property type="component" value="Unassembled WGS sequence"/>
</dbReference>
<sequence length="117" mass="13287">MFRVLVEAKVLINFSMSTTLSRWTWSTASAVRRFLAHGRANVCLNTLHRAAGPLAPCRHDEQCFDYPPNKWVSASTSVKCIKQDFGPFVCIHKTPSDLPSIYLLVQLLTFTRLRGYI</sequence>
<comment type="caution">
    <text evidence="1">The sequence shown here is derived from an EMBL/GenBank/DDBJ whole genome shotgun (WGS) entry which is preliminary data.</text>
</comment>
<protein>
    <submittedName>
        <fullName evidence="1">Uncharacterized protein</fullName>
    </submittedName>
</protein>
<reference evidence="1" key="1">
    <citation type="journal article" date="2019" name="bioRxiv">
        <title>The Genome of the Zebra Mussel, Dreissena polymorpha: A Resource for Invasive Species Research.</title>
        <authorList>
            <person name="McCartney M.A."/>
            <person name="Auch B."/>
            <person name="Kono T."/>
            <person name="Mallez S."/>
            <person name="Zhang Y."/>
            <person name="Obille A."/>
            <person name="Becker A."/>
            <person name="Abrahante J.E."/>
            <person name="Garbe J."/>
            <person name="Badalamenti J.P."/>
            <person name="Herman A."/>
            <person name="Mangelson H."/>
            <person name="Liachko I."/>
            <person name="Sullivan S."/>
            <person name="Sone E.D."/>
            <person name="Koren S."/>
            <person name="Silverstein K.A.T."/>
            <person name="Beckman K.B."/>
            <person name="Gohl D.M."/>
        </authorList>
    </citation>
    <scope>NUCLEOTIDE SEQUENCE</scope>
    <source>
        <strain evidence="1">Duluth1</strain>
        <tissue evidence="1">Whole animal</tissue>
    </source>
</reference>
<name>A0A9D4EUE7_DREPO</name>
<gene>
    <name evidence="1" type="ORF">DPMN_165240</name>
</gene>